<organism evidence="3 4">
    <name type="scientific">Roseomonas gilardii</name>
    <dbReference type="NCBI Taxonomy" id="257708"/>
    <lineage>
        <taxon>Bacteria</taxon>
        <taxon>Pseudomonadati</taxon>
        <taxon>Pseudomonadota</taxon>
        <taxon>Alphaproteobacteria</taxon>
        <taxon>Acetobacterales</taxon>
        <taxon>Roseomonadaceae</taxon>
        <taxon>Roseomonas</taxon>
    </lineage>
</organism>
<dbReference type="SMART" id="SM00271">
    <property type="entry name" value="DnaJ"/>
    <property type="match status" value="1"/>
</dbReference>
<reference evidence="3 4" key="1">
    <citation type="journal article" date="2019" name="Microb. Pathog.">
        <title>Comparison of VITEK 2, MALDI-TOF MS, 16S rRNA gene sequencing, and whole-genome sequencing for identification of Roseomonas mucosa.</title>
        <authorList>
            <person name="Rudolph W.W."/>
            <person name="Gunzer F."/>
            <person name="Trauth M."/>
            <person name="Bunk B."/>
            <person name="Bigge R."/>
            <person name="Schrottner P."/>
        </authorList>
    </citation>
    <scope>NUCLEOTIDE SEQUENCE [LARGE SCALE GENOMIC DNA]</scope>
    <source>
        <strain evidence="3 4">DSM 103800</strain>
    </source>
</reference>
<dbReference type="PANTHER" id="PTHR43096:SF52">
    <property type="entry name" value="DNAJ HOMOLOG 1, MITOCHONDRIAL-RELATED"/>
    <property type="match status" value="1"/>
</dbReference>
<dbReference type="PROSITE" id="PS00636">
    <property type="entry name" value="DNAJ_1"/>
    <property type="match status" value="1"/>
</dbReference>
<dbReference type="InterPro" id="IPR008971">
    <property type="entry name" value="HSP40/DnaJ_pept-bd"/>
</dbReference>
<dbReference type="PROSITE" id="PS50076">
    <property type="entry name" value="DNAJ_2"/>
    <property type="match status" value="1"/>
</dbReference>
<evidence type="ECO:0000313" key="4">
    <source>
        <dbReference type="Proteomes" id="UP001258945"/>
    </source>
</evidence>
<dbReference type="InterPro" id="IPR002939">
    <property type="entry name" value="DnaJ_C"/>
</dbReference>
<comment type="caution">
    <text evidence="3">The sequence shown here is derived from an EMBL/GenBank/DDBJ whole genome shotgun (WGS) entry which is preliminary data.</text>
</comment>
<proteinExistence type="predicted"/>
<dbReference type="EMBL" id="JAVVDO010000021">
    <property type="protein sequence ID" value="MDT8332028.1"/>
    <property type="molecule type" value="Genomic_DNA"/>
</dbReference>
<protein>
    <submittedName>
        <fullName evidence="3">J domain-containing protein</fullName>
    </submittedName>
</protein>
<dbReference type="InterPro" id="IPR001623">
    <property type="entry name" value="DnaJ_domain"/>
</dbReference>
<dbReference type="Proteomes" id="UP001258945">
    <property type="component" value="Unassembled WGS sequence"/>
</dbReference>
<feature type="domain" description="J" evidence="2">
    <location>
        <begin position="5"/>
        <end position="70"/>
    </location>
</feature>
<dbReference type="SUPFAM" id="SSF49493">
    <property type="entry name" value="HSP40/DnaJ peptide-binding domain"/>
    <property type="match status" value="2"/>
</dbReference>
<dbReference type="Gene3D" id="2.60.260.20">
    <property type="entry name" value="Urease metallochaperone UreE, N-terminal domain"/>
    <property type="match status" value="2"/>
</dbReference>
<dbReference type="CDD" id="cd06257">
    <property type="entry name" value="DnaJ"/>
    <property type="match status" value="1"/>
</dbReference>
<dbReference type="InterPro" id="IPR036869">
    <property type="entry name" value="J_dom_sf"/>
</dbReference>
<dbReference type="SUPFAM" id="SSF46565">
    <property type="entry name" value="Chaperone J-domain"/>
    <property type="match status" value="1"/>
</dbReference>
<dbReference type="Gene3D" id="1.10.287.110">
    <property type="entry name" value="DnaJ domain"/>
    <property type="match status" value="1"/>
</dbReference>
<keyword evidence="1" id="KW-0143">Chaperone</keyword>
<sequence length="336" mass="36460">MAQDDPYSTLGVSRQASADEIRKAFRAIAKKNHPDLNPGDTVAEERFKAANAAHELLSDPEKRARFDRGEIDATGQEVPPRQYWRDYADAPGAGRYRGGAGAGAGREGFGASGFGTGHGFEAGDFGGQIDPEDLGDIFGQYFRQRGGESGGTPRPRKGQDNRYHLEVPFLDVVNGATQRLTLPEGGTLDVRIPPGLEDGQVLRLRGKGQPGRNGGPDGDALIEVTVHPHPLYRRQGRDLEMEVPVTFAEAILGGRIAVPTPRGEVTLTVPPRSDAGTRLRLRGRGVAEHGGQPAGDLYATLRIVLGPVDDRIEEFLRDWAKDRSSDDARQEMRRQA</sequence>
<gene>
    <name evidence="3" type="ORF">RQ831_13275</name>
</gene>
<evidence type="ECO:0000313" key="3">
    <source>
        <dbReference type="EMBL" id="MDT8332028.1"/>
    </source>
</evidence>
<dbReference type="RefSeq" id="WP_314282592.1">
    <property type="nucleotide sequence ID" value="NZ_JAVVDO010000021.1"/>
</dbReference>
<dbReference type="PANTHER" id="PTHR43096">
    <property type="entry name" value="DNAJ HOMOLOG 1, MITOCHONDRIAL-RELATED"/>
    <property type="match status" value="1"/>
</dbReference>
<dbReference type="Pfam" id="PF00226">
    <property type="entry name" value="DnaJ"/>
    <property type="match status" value="1"/>
</dbReference>
<dbReference type="InterPro" id="IPR018253">
    <property type="entry name" value="DnaJ_domain_CS"/>
</dbReference>
<evidence type="ECO:0000259" key="2">
    <source>
        <dbReference type="PROSITE" id="PS50076"/>
    </source>
</evidence>
<dbReference type="PRINTS" id="PR00625">
    <property type="entry name" value="JDOMAIN"/>
</dbReference>
<evidence type="ECO:0000256" key="1">
    <source>
        <dbReference type="ARBA" id="ARBA00023186"/>
    </source>
</evidence>
<name>A0ABU3MHL8_9PROT</name>
<dbReference type="CDD" id="cd10747">
    <property type="entry name" value="DnaJ_C"/>
    <property type="match status" value="1"/>
</dbReference>
<dbReference type="Pfam" id="PF01556">
    <property type="entry name" value="DnaJ_C"/>
    <property type="match status" value="1"/>
</dbReference>
<keyword evidence="4" id="KW-1185">Reference proteome</keyword>
<accession>A0ABU3MHL8</accession>